<dbReference type="Gene3D" id="2.130.10.10">
    <property type="entry name" value="YVTN repeat-like/Quinoprotein amine dehydrogenase"/>
    <property type="match status" value="1"/>
</dbReference>
<dbReference type="Proteomes" id="UP001432027">
    <property type="component" value="Unassembled WGS sequence"/>
</dbReference>
<dbReference type="AlphaFoldDB" id="A0AAV5T8D1"/>
<evidence type="ECO:0000313" key="9">
    <source>
        <dbReference type="Proteomes" id="UP001432027"/>
    </source>
</evidence>
<dbReference type="PANTHER" id="PTHR46042:SF1">
    <property type="entry name" value="DIPHTHINE METHYLTRANSFERASE"/>
    <property type="match status" value="1"/>
</dbReference>
<keyword evidence="3" id="KW-0677">Repeat</keyword>
<keyword evidence="2" id="KW-0853">WD repeat</keyword>
<dbReference type="SUPFAM" id="SSF50978">
    <property type="entry name" value="WD40 repeat-like"/>
    <property type="match status" value="1"/>
</dbReference>
<protein>
    <recommendedName>
        <fullName evidence="6">methylated diphthine methylhydrolase</fullName>
        <ecNumber evidence="6">3.1.1.97</ecNumber>
    </recommendedName>
</protein>
<evidence type="ECO:0000313" key="8">
    <source>
        <dbReference type="EMBL" id="GMS88590.1"/>
    </source>
</evidence>
<name>A0AAV5T8D1_9BILA</name>
<reference evidence="8" key="1">
    <citation type="submission" date="2023-10" db="EMBL/GenBank/DDBJ databases">
        <title>Genome assembly of Pristionchus species.</title>
        <authorList>
            <person name="Yoshida K."/>
            <person name="Sommer R.J."/>
        </authorList>
    </citation>
    <scope>NUCLEOTIDE SEQUENCE</scope>
    <source>
        <strain evidence="8">RS0144</strain>
    </source>
</reference>
<dbReference type="InterPro" id="IPR001680">
    <property type="entry name" value="WD40_rpt"/>
</dbReference>
<evidence type="ECO:0000256" key="6">
    <source>
        <dbReference type="ARBA" id="ARBA00039131"/>
    </source>
</evidence>
<dbReference type="GO" id="GO:0005737">
    <property type="term" value="C:cytoplasm"/>
    <property type="evidence" value="ECO:0007669"/>
    <property type="project" value="TreeGrafter"/>
</dbReference>
<evidence type="ECO:0000256" key="1">
    <source>
        <dbReference type="ARBA" id="ARBA00005156"/>
    </source>
</evidence>
<comment type="pathway">
    <text evidence="1">Protein modification; peptidyl-diphthamide biosynthesis.</text>
</comment>
<dbReference type="GO" id="GO:0061685">
    <property type="term" value="F:diphthine methylesterase activity"/>
    <property type="evidence" value="ECO:0007669"/>
    <property type="project" value="UniProtKB-EC"/>
</dbReference>
<dbReference type="PANTHER" id="PTHR46042">
    <property type="entry name" value="DIPHTHINE METHYLTRANSFERASE"/>
    <property type="match status" value="1"/>
</dbReference>
<organism evidence="8 9">
    <name type="scientific">Pristionchus entomophagus</name>
    <dbReference type="NCBI Taxonomy" id="358040"/>
    <lineage>
        <taxon>Eukaryota</taxon>
        <taxon>Metazoa</taxon>
        <taxon>Ecdysozoa</taxon>
        <taxon>Nematoda</taxon>
        <taxon>Chromadorea</taxon>
        <taxon>Rhabditida</taxon>
        <taxon>Rhabditina</taxon>
        <taxon>Diplogasteromorpha</taxon>
        <taxon>Diplogasteroidea</taxon>
        <taxon>Neodiplogasteridae</taxon>
        <taxon>Pristionchus</taxon>
    </lineage>
</organism>
<evidence type="ECO:0000256" key="3">
    <source>
        <dbReference type="ARBA" id="ARBA00022737"/>
    </source>
</evidence>
<dbReference type="Gene3D" id="6.10.140.1300">
    <property type="match status" value="1"/>
</dbReference>
<comment type="caution">
    <text evidence="8">The sequence shown here is derived from an EMBL/GenBank/DDBJ whole genome shotgun (WGS) entry which is preliminary data.</text>
</comment>
<gene>
    <name evidence="8" type="ORF">PENTCL1PPCAC_10765</name>
</gene>
<dbReference type="InterPro" id="IPR036322">
    <property type="entry name" value="WD40_repeat_dom_sf"/>
</dbReference>
<feature type="non-terminal residue" evidence="8">
    <location>
        <position position="427"/>
    </location>
</feature>
<dbReference type="InterPro" id="IPR052415">
    <property type="entry name" value="Diphthine_MTase"/>
</dbReference>
<keyword evidence="9" id="KW-1185">Reference proteome</keyword>
<dbReference type="InterPro" id="IPR015943">
    <property type="entry name" value="WD40/YVTN_repeat-like_dom_sf"/>
</dbReference>
<dbReference type="EC" id="3.1.1.97" evidence="6"/>
<comment type="catalytic activity">
    <reaction evidence="7">
        <text>diphthine methyl ester-[translation elongation factor 2] + H2O = diphthine-[translation elongation factor 2] + methanol + H(+)</text>
        <dbReference type="Rhea" id="RHEA:42656"/>
        <dbReference type="Rhea" id="RHEA-COMP:10172"/>
        <dbReference type="Rhea" id="RHEA-COMP:10173"/>
        <dbReference type="ChEBI" id="CHEBI:15377"/>
        <dbReference type="ChEBI" id="CHEBI:15378"/>
        <dbReference type="ChEBI" id="CHEBI:17790"/>
        <dbReference type="ChEBI" id="CHEBI:79005"/>
        <dbReference type="ChEBI" id="CHEBI:82696"/>
        <dbReference type="EC" id="3.1.1.97"/>
    </reaction>
</comment>
<proteinExistence type="inferred from homology"/>
<comment type="similarity">
    <text evidence="5">Belongs to the DPH7 family.</text>
</comment>
<keyword evidence="4" id="KW-0378">Hydrolase</keyword>
<sequence length="427" mass="47576">MSEDQQQQFLAAVAALQQQAALAQAQQQQQINALNLSQQLQQAQQIQQQQQLPANFPNFNLPPVEKIGGPKYRQLVKTIEEIGKDLKPIYCNNKISTERYKRSLIHLRNLIRECQAEVEKDRVGQNQKLAADLAKLDKEHSSTRSGSLHFIHDYSNPSISTREIPTEGGVFRFTFLPDQSKLVAALTTGRLAIVSTSDHNIVQSNVISDTMLLDVSPSPSPSSTTVLSSTNQGSLILYDIDRMDTVQRWDAHALPWTNEPCEVWTCEMLEDTVVCSGGEDTVLKVWDTRSIERPSSQIKMFDAGVTFIESIGEKTLLTGSYDESIRVIDLRSPKTPLHQVKCHGGVWHLEKATMGWIASCMYGGWMMLDDDFHLIAQDTAAGATLLYGSGVSPDGKTMAYCTFNDYALTVSHLNNDQTNWSDAFPIP</sequence>
<accession>A0AAV5T8D1</accession>
<evidence type="ECO:0000256" key="4">
    <source>
        <dbReference type="ARBA" id="ARBA00022801"/>
    </source>
</evidence>
<dbReference type="SMART" id="SM00320">
    <property type="entry name" value="WD40"/>
    <property type="match status" value="3"/>
</dbReference>
<evidence type="ECO:0000256" key="5">
    <source>
        <dbReference type="ARBA" id="ARBA00038092"/>
    </source>
</evidence>
<dbReference type="EMBL" id="BTSX01000003">
    <property type="protein sequence ID" value="GMS88590.1"/>
    <property type="molecule type" value="Genomic_DNA"/>
</dbReference>
<evidence type="ECO:0000256" key="2">
    <source>
        <dbReference type="ARBA" id="ARBA00022574"/>
    </source>
</evidence>
<dbReference type="GO" id="GO:0017183">
    <property type="term" value="P:protein histidyl modification to diphthamide"/>
    <property type="evidence" value="ECO:0007669"/>
    <property type="project" value="TreeGrafter"/>
</dbReference>
<evidence type="ECO:0000256" key="7">
    <source>
        <dbReference type="ARBA" id="ARBA00047551"/>
    </source>
</evidence>